<dbReference type="EMBL" id="CAJNOG010001615">
    <property type="protein sequence ID" value="CAF1458632.1"/>
    <property type="molecule type" value="Genomic_DNA"/>
</dbReference>
<dbReference type="CDD" id="cd00385">
    <property type="entry name" value="Isoprenoid_Biosyn_C1"/>
    <property type="match status" value="1"/>
</dbReference>
<gene>
    <name evidence="1" type="ORF">JYZ213_LOCUS41118</name>
</gene>
<dbReference type="Proteomes" id="UP000663845">
    <property type="component" value="Unassembled WGS sequence"/>
</dbReference>
<evidence type="ECO:0000313" key="2">
    <source>
        <dbReference type="Proteomes" id="UP000663845"/>
    </source>
</evidence>
<reference evidence="1" key="1">
    <citation type="submission" date="2021-02" db="EMBL/GenBank/DDBJ databases">
        <authorList>
            <person name="Nowell W R."/>
        </authorList>
    </citation>
    <scope>NUCLEOTIDE SEQUENCE</scope>
</reference>
<protein>
    <submittedName>
        <fullName evidence="1">Uncharacterized protein</fullName>
    </submittedName>
</protein>
<name>A0A815Q7C9_9BILA</name>
<evidence type="ECO:0000313" key="1">
    <source>
        <dbReference type="EMBL" id="CAF1458632.1"/>
    </source>
</evidence>
<comment type="caution">
    <text evidence="1">The sequence shown here is derived from an EMBL/GenBank/DDBJ whole genome shotgun (WGS) entry which is preliminary data.</text>
</comment>
<dbReference type="AlphaFoldDB" id="A0A815Q7C9"/>
<dbReference type="PROSITE" id="PS00444">
    <property type="entry name" value="POLYPRENYL_SYNTHASE_2"/>
    <property type="match status" value="1"/>
</dbReference>
<accession>A0A815Q7C9</accession>
<proteinExistence type="predicted"/>
<sequence>MADNNITGDTNDDGNILFDFSTYEEFRTERLKINYENTLKLWYSLPSGLPTVDNRRVRRYSHREQRARKKKVMRFCAYYVLLKRTPYKKKVYAKGSQLWHDSLNLPSLRDGSIFDIYQSFNRLMNEFFDKAENYDSAVNKDELFKASRLVWYMFAFELQLNLPVVLTDSMFGYNMLYPYTDDLVDSNDISREAKKDFAHIFHERLLIGESNYNPKSHFNGVRTNVDQLQLSPSLKPFADRIGKIFDMVKFIENDWKRDDEHRGVYMSLATIHECQTKSTLQHARPDDNYAPTMATVEQISAEKGGASIIATGFLIEGRLTRAKMAYLEYLGFALQLLDDLQDVTEDLKNNHRTIFTQSIVEGQTLDASTARLIQFFNNLPPSVKFSEIDSTVSNKQNDLPMLEYIHTSMVMFMVVLVIEAAAQLQRHYSDEFYRELSARSPIRLKNHNKVRIEKRILSVVRRQWF</sequence>
<dbReference type="InterPro" id="IPR033749">
    <property type="entry name" value="Polyprenyl_synt_CS"/>
</dbReference>
<organism evidence="1 2">
    <name type="scientific">Adineta steineri</name>
    <dbReference type="NCBI Taxonomy" id="433720"/>
    <lineage>
        <taxon>Eukaryota</taxon>
        <taxon>Metazoa</taxon>
        <taxon>Spiralia</taxon>
        <taxon>Gnathifera</taxon>
        <taxon>Rotifera</taxon>
        <taxon>Eurotatoria</taxon>
        <taxon>Bdelloidea</taxon>
        <taxon>Adinetida</taxon>
        <taxon>Adinetidae</taxon>
        <taxon>Adineta</taxon>
    </lineage>
</organism>